<protein>
    <submittedName>
        <fullName evidence="2">Acetyltransferase (GNAT) domain-containing protein</fullName>
    </submittedName>
</protein>
<keyword evidence="2" id="KW-0808">Transferase</keyword>
<dbReference type="EMBL" id="FZPH01000031">
    <property type="protein sequence ID" value="SNT66041.1"/>
    <property type="molecule type" value="Genomic_DNA"/>
</dbReference>
<dbReference type="InterPro" id="IPR000182">
    <property type="entry name" value="GNAT_dom"/>
</dbReference>
<feature type="domain" description="N-acetyltransferase" evidence="1">
    <location>
        <begin position="7"/>
        <end position="51"/>
    </location>
</feature>
<name>A0A239PG48_9ACTN</name>
<dbReference type="RefSeq" id="WP_089255697.1">
    <property type="nucleotide sequence ID" value="NZ_FZPH01000031.1"/>
</dbReference>
<proteinExistence type="predicted"/>
<dbReference type="Pfam" id="PF13302">
    <property type="entry name" value="Acetyltransf_3"/>
    <property type="match status" value="1"/>
</dbReference>
<sequence length="83" mass="8826">MELRTSRLLLRELTDADHAAVHRYASDPDVTRFMAWGPNSVEETVAFLADARRVPPTSCRRSACGARATCATTCGSAGNGGTA</sequence>
<dbReference type="Proteomes" id="UP000198362">
    <property type="component" value="Unassembled WGS sequence"/>
</dbReference>
<keyword evidence="3" id="KW-1185">Reference proteome</keyword>
<dbReference type="AlphaFoldDB" id="A0A239PG48"/>
<evidence type="ECO:0000313" key="2">
    <source>
        <dbReference type="EMBL" id="SNT66041.1"/>
    </source>
</evidence>
<dbReference type="Gene3D" id="3.40.630.30">
    <property type="match status" value="1"/>
</dbReference>
<dbReference type="GO" id="GO:0016747">
    <property type="term" value="F:acyltransferase activity, transferring groups other than amino-acyl groups"/>
    <property type="evidence" value="ECO:0007669"/>
    <property type="project" value="InterPro"/>
</dbReference>
<dbReference type="SUPFAM" id="SSF55729">
    <property type="entry name" value="Acyl-CoA N-acyltransferases (Nat)"/>
    <property type="match status" value="1"/>
</dbReference>
<evidence type="ECO:0000313" key="3">
    <source>
        <dbReference type="Proteomes" id="UP000198362"/>
    </source>
</evidence>
<accession>A0A239PG48</accession>
<dbReference type="InterPro" id="IPR016181">
    <property type="entry name" value="Acyl_CoA_acyltransferase"/>
</dbReference>
<organism evidence="2 3">
    <name type="scientific">Asanoa hainanensis</name>
    <dbReference type="NCBI Taxonomy" id="560556"/>
    <lineage>
        <taxon>Bacteria</taxon>
        <taxon>Bacillati</taxon>
        <taxon>Actinomycetota</taxon>
        <taxon>Actinomycetes</taxon>
        <taxon>Micromonosporales</taxon>
        <taxon>Micromonosporaceae</taxon>
        <taxon>Asanoa</taxon>
    </lineage>
</organism>
<reference evidence="2 3" key="1">
    <citation type="submission" date="2017-06" db="EMBL/GenBank/DDBJ databases">
        <authorList>
            <person name="Kim H.J."/>
            <person name="Triplett B.A."/>
        </authorList>
    </citation>
    <scope>NUCLEOTIDE SEQUENCE [LARGE SCALE GENOMIC DNA]</scope>
    <source>
        <strain evidence="2 3">CGMCC 4.5593</strain>
    </source>
</reference>
<gene>
    <name evidence="2" type="ORF">SAMN05421812_13129</name>
</gene>
<evidence type="ECO:0000259" key="1">
    <source>
        <dbReference type="Pfam" id="PF13302"/>
    </source>
</evidence>